<evidence type="ECO:0000256" key="1">
    <source>
        <dbReference type="ARBA" id="ARBA00008754"/>
    </source>
</evidence>
<evidence type="ECO:0000313" key="5">
    <source>
        <dbReference type="EMBL" id="SFF14868.1"/>
    </source>
</evidence>
<dbReference type="InterPro" id="IPR051812">
    <property type="entry name" value="SPI_LacAB/RpiB"/>
</dbReference>
<evidence type="ECO:0000256" key="4">
    <source>
        <dbReference type="PIRSR" id="PIRSR005384-2"/>
    </source>
</evidence>
<name>A0A1I2GCE7_9BACT</name>
<dbReference type="NCBIfam" id="TIGR00689">
    <property type="entry name" value="rpiB_lacA_lacB"/>
    <property type="match status" value="1"/>
</dbReference>
<feature type="binding site" evidence="4">
    <location>
        <begin position="68"/>
        <end position="72"/>
    </location>
    <ligand>
        <name>D-ribulose 5-phosphate</name>
        <dbReference type="ChEBI" id="CHEBI:58121"/>
    </ligand>
</feature>
<dbReference type="STRING" id="54.SAMN02745121_07194"/>
<dbReference type="PIRSF" id="PIRSF005384">
    <property type="entry name" value="RpiB_LacA_B"/>
    <property type="match status" value="1"/>
</dbReference>
<dbReference type="GO" id="GO:0005975">
    <property type="term" value="P:carbohydrate metabolic process"/>
    <property type="evidence" value="ECO:0007669"/>
    <property type="project" value="InterPro"/>
</dbReference>
<dbReference type="AlphaFoldDB" id="A0A1I2GCE7"/>
<feature type="active site" description="Proton acceptor" evidence="3">
    <location>
        <position position="67"/>
    </location>
</feature>
<proteinExistence type="inferred from homology"/>
<dbReference type="InterPro" id="IPR003500">
    <property type="entry name" value="RpiB_LacA_LacB"/>
</dbReference>
<keyword evidence="6" id="KW-1185">Reference proteome</keyword>
<dbReference type="RefSeq" id="WP_096325861.1">
    <property type="nucleotide sequence ID" value="NZ_FOMX01000031.1"/>
</dbReference>
<dbReference type="PANTHER" id="PTHR43732">
    <property type="entry name" value="RIBOSE 5-PHOSPHATE ISOMERASE-RELATED"/>
    <property type="match status" value="1"/>
</dbReference>
<dbReference type="Proteomes" id="UP000199400">
    <property type="component" value="Unassembled WGS sequence"/>
</dbReference>
<comment type="similarity">
    <text evidence="1">Belongs to the LacAB/RpiB family.</text>
</comment>
<dbReference type="OrthoDB" id="1778624at2"/>
<dbReference type="PANTHER" id="PTHR43732:SF1">
    <property type="entry name" value="RIBOSE 5-PHOSPHATE ISOMERASE"/>
    <property type="match status" value="1"/>
</dbReference>
<evidence type="ECO:0000256" key="3">
    <source>
        <dbReference type="PIRSR" id="PIRSR005384-1"/>
    </source>
</evidence>
<dbReference type="NCBIfam" id="TIGR01120">
    <property type="entry name" value="rpiB"/>
    <property type="match status" value="1"/>
</dbReference>
<evidence type="ECO:0000313" key="6">
    <source>
        <dbReference type="Proteomes" id="UP000199400"/>
    </source>
</evidence>
<feature type="binding site" evidence="4">
    <location>
        <begin position="8"/>
        <end position="9"/>
    </location>
    <ligand>
        <name>D-ribulose 5-phosphate</name>
        <dbReference type="ChEBI" id="CHEBI:58121"/>
    </ligand>
</feature>
<dbReference type="Gene3D" id="3.40.1400.10">
    <property type="entry name" value="Sugar-phosphate isomerase, RpiB/LacA/LacB"/>
    <property type="match status" value="1"/>
</dbReference>
<dbReference type="SUPFAM" id="SSF89623">
    <property type="entry name" value="Ribose/Galactose isomerase RpiB/AlsB"/>
    <property type="match status" value="1"/>
</dbReference>
<dbReference type="GO" id="GO:0016861">
    <property type="term" value="F:intramolecular oxidoreductase activity, interconverting aldoses and ketoses"/>
    <property type="evidence" value="ECO:0007669"/>
    <property type="project" value="UniProtKB-ARBA"/>
</dbReference>
<dbReference type="EMBL" id="FOMX01000031">
    <property type="protein sequence ID" value="SFF14868.1"/>
    <property type="molecule type" value="Genomic_DNA"/>
</dbReference>
<accession>A0A1I2GCE7</accession>
<feature type="binding site" evidence="4">
    <location>
        <position position="134"/>
    </location>
    <ligand>
        <name>D-ribulose 5-phosphate</name>
        <dbReference type="ChEBI" id="CHEBI:58121"/>
    </ligand>
</feature>
<protein>
    <submittedName>
        <fullName evidence="5">Ribose-5-phosphate isomerase</fullName>
    </submittedName>
</protein>
<evidence type="ECO:0000256" key="2">
    <source>
        <dbReference type="ARBA" id="ARBA00023235"/>
    </source>
</evidence>
<dbReference type="Pfam" id="PF02502">
    <property type="entry name" value="LacAB_rpiB"/>
    <property type="match status" value="1"/>
</dbReference>
<dbReference type="InterPro" id="IPR036569">
    <property type="entry name" value="RpiB_LacA_LacB_sf"/>
</dbReference>
<feature type="binding site" evidence="4">
    <location>
        <position position="101"/>
    </location>
    <ligand>
        <name>D-ribulose 5-phosphate</name>
        <dbReference type="ChEBI" id="CHEBI:58121"/>
    </ligand>
</feature>
<feature type="active site" description="Proton donor" evidence="3">
    <location>
        <position position="100"/>
    </location>
</feature>
<gene>
    <name evidence="5" type="ORF">SAMN02745121_07194</name>
</gene>
<dbReference type="InterPro" id="IPR004785">
    <property type="entry name" value="RpiB"/>
</dbReference>
<reference evidence="6" key="1">
    <citation type="submission" date="2016-10" db="EMBL/GenBank/DDBJ databases">
        <authorList>
            <person name="Varghese N."/>
            <person name="Submissions S."/>
        </authorList>
    </citation>
    <scope>NUCLEOTIDE SEQUENCE [LARGE SCALE GENOMIC DNA]</scope>
    <source>
        <strain evidence="6">ATCC 25963</strain>
    </source>
</reference>
<keyword evidence="2 5" id="KW-0413">Isomerase</keyword>
<sequence length="146" mass="15084">MRVHLGSDHAAIDLRRELAVAIAAFGHEVASETGPSTAAESVDYPDVAVAVSGRVKAEPGSVGLLVCGTGQGMAMAANKQAGIRAAVVMDPFSAAMAREHNDANVLCLGARVVGVELAKVLLRTFLDARFAGGRHARRVEKLEPGG</sequence>
<organism evidence="5 6">
    <name type="scientific">Nannocystis exedens</name>
    <dbReference type="NCBI Taxonomy" id="54"/>
    <lineage>
        <taxon>Bacteria</taxon>
        <taxon>Pseudomonadati</taxon>
        <taxon>Myxococcota</taxon>
        <taxon>Polyangia</taxon>
        <taxon>Nannocystales</taxon>
        <taxon>Nannocystaceae</taxon>
        <taxon>Nannocystis</taxon>
    </lineage>
</organism>
<feature type="binding site" evidence="4">
    <location>
        <position position="138"/>
    </location>
    <ligand>
        <name>D-ribulose 5-phosphate</name>
        <dbReference type="ChEBI" id="CHEBI:58121"/>
    </ligand>
</feature>
<feature type="binding site" evidence="4">
    <location>
        <position position="111"/>
    </location>
    <ligand>
        <name>D-ribulose 5-phosphate</name>
        <dbReference type="ChEBI" id="CHEBI:58121"/>
    </ligand>
</feature>
<dbReference type="NCBIfam" id="NF004051">
    <property type="entry name" value="PRK05571.1"/>
    <property type="match status" value="1"/>
</dbReference>